<reference evidence="2 3" key="1">
    <citation type="submission" date="2015-09" db="EMBL/GenBank/DDBJ databases">
        <authorList>
            <consortium name="Pathogen Informatics"/>
        </authorList>
    </citation>
    <scope>NUCLEOTIDE SEQUENCE [LARGE SCALE GENOMIC DNA]</scope>
    <source>
        <strain evidence="2 3">2789STDY5608854</strain>
    </source>
</reference>
<name>A0A174FKT2_FLAPL</name>
<gene>
    <name evidence="2" type="ORF">ERS852411_01639</name>
</gene>
<dbReference type="AlphaFoldDB" id="A0A174FKT2"/>
<sequence length="457" mass="47252">MIHDDQIAVAPHAAGGPAGEDHGAAVGGRDVGAVGGGNVNAAVVAVGAKDGAVAEVGGNAPVYGPDKVAVGQPGGAHLGAHSDDLVGGLPGDLGREHRALLLHAVEVSDVRVDDLLAGDACIQHLGLALVHGVVLHLHHRALNGLGIGHVIHRLDGEEGNLLLHVEELADVDTVNVHIRVEGLQFRHAHVVVKGDLHEGVALLHLIGGLAVGVGGEGGQHGRRVLIDIGGGVLVGNVDPGGKLGGHCVFIYIGSLHLLQHPIQGLPILGRADELAVDGEHIALHYLANLVKEVGLKVRHGGDGLPLRQGRGVGHRAVHGIVVAQNIGGTALHPVHHILKHRGAGDGAQGHAVHLHHIAGSVDSAHHSRHADDHGGGQEMQGIDQPAAARSGGVQPAAERLHALRQGRGTRLPSVPELGQGRPDGRRLLPGRMQNFVHEGNPPNYLFLRKRRPARAER</sequence>
<dbReference type="Proteomes" id="UP000095746">
    <property type="component" value="Unassembled WGS sequence"/>
</dbReference>
<evidence type="ECO:0000313" key="3">
    <source>
        <dbReference type="Proteomes" id="UP000095746"/>
    </source>
</evidence>
<organism evidence="2 3">
    <name type="scientific">Flavonifractor plautii</name>
    <name type="common">Fusobacterium plautii</name>
    <dbReference type="NCBI Taxonomy" id="292800"/>
    <lineage>
        <taxon>Bacteria</taxon>
        <taxon>Bacillati</taxon>
        <taxon>Bacillota</taxon>
        <taxon>Clostridia</taxon>
        <taxon>Eubacteriales</taxon>
        <taxon>Oscillospiraceae</taxon>
        <taxon>Flavonifractor</taxon>
    </lineage>
</organism>
<proteinExistence type="predicted"/>
<feature type="region of interest" description="Disordered" evidence="1">
    <location>
        <begin position="363"/>
        <end position="425"/>
    </location>
</feature>
<dbReference type="EMBL" id="CYZT01000102">
    <property type="protein sequence ID" value="CUO49426.1"/>
    <property type="molecule type" value="Genomic_DNA"/>
</dbReference>
<evidence type="ECO:0000256" key="1">
    <source>
        <dbReference type="SAM" id="MobiDB-lite"/>
    </source>
</evidence>
<protein>
    <submittedName>
        <fullName evidence="2">Uncharacterized protein</fullName>
    </submittedName>
</protein>
<feature type="compositionally biased region" description="Basic and acidic residues" evidence="1">
    <location>
        <begin position="363"/>
        <end position="375"/>
    </location>
</feature>
<evidence type="ECO:0000313" key="2">
    <source>
        <dbReference type="EMBL" id="CUO49426.1"/>
    </source>
</evidence>
<accession>A0A174FKT2</accession>